<gene>
    <name evidence="6" type="ORF">ENT78_00070</name>
</gene>
<protein>
    <submittedName>
        <fullName evidence="6">Prepilin-type N-terminal cleavage/methylation domain-containing protein</fullName>
    </submittedName>
</protein>
<evidence type="ECO:0000256" key="5">
    <source>
        <dbReference type="SAM" id="Phobius"/>
    </source>
</evidence>
<keyword evidence="5" id="KW-0472">Membrane</keyword>
<sequence length="174" mass="19879">MRISLRIGYTLVEILIAILLIAIIMGISTPVISKMAQNLPVEAKLTSLSQKLFFLLSDARREGFIGNSVVCIKYENKTFYAFIDNDFNGIPDDGKYISSFEFKNKDYEGVVFKFNSMEVSKIQDLYTIDGLFVKYLSDSKLFDITYSNCTFEFSYGDKSVQVLIQDSYPKLIEK</sequence>
<name>A0A7V4KBG6_FERPE</name>
<keyword evidence="4" id="KW-0998">Cell outer membrane</keyword>
<accession>A0A7V4KBG6</accession>
<dbReference type="InterPro" id="IPR012902">
    <property type="entry name" value="N_methyl_site"/>
</dbReference>
<dbReference type="GO" id="GO:0009279">
    <property type="term" value="C:cell outer membrane"/>
    <property type="evidence" value="ECO:0007669"/>
    <property type="project" value="UniProtKB-SubCell"/>
</dbReference>
<dbReference type="SUPFAM" id="SSF54523">
    <property type="entry name" value="Pili subunits"/>
    <property type="match status" value="1"/>
</dbReference>
<comment type="subcellular location">
    <subcellularLocation>
        <location evidence="1">Cell outer membrane</location>
        <topology evidence="1">Single-pass membrane protein</topology>
    </subcellularLocation>
    <subcellularLocation>
        <location evidence="2">Periplasm</location>
    </subcellularLocation>
</comment>
<comment type="caution">
    <text evidence="6">The sequence shown here is derived from an EMBL/GenBank/DDBJ whole genome shotgun (WGS) entry which is preliminary data.</text>
</comment>
<reference evidence="6" key="1">
    <citation type="journal article" date="2020" name="mSystems">
        <title>Genome- and Community-Level Interaction Insights into Carbon Utilization and Element Cycling Functions of Hydrothermarchaeota in Hydrothermal Sediment.</title>
        <authorList>
            <person name="Zhou Z."/>
            <person name="Liu Y."/>
            <person name="Xu W."/>
            <person name="Pan J."/>
            <person name="Luo Z.H."/>
            <person name="Li M."/>
        </authorList>
    </citation>
    <scope>NUCLEOTIDE SEQUENCE [LARGE SCALE GENOMIC DNA]</scope>
    <source>
        <strain evidence="6">SpSt-61</strain>
    </source>
</reference>
<keyword evidence="5" id="KW-0812">Transmembrane</keyword>
<keyword evidence="3" id="KW-0574">Periplasm</keyword>
<dbReference type="EMBL" id="DSZZ01000006">
    <property type="protein sequence ID" value="HGU51920.1"/>
    <property type="molecule type" value="Genomic_DNA"/>
</dbReference>
<proteinExistence type="predicted"/>
<dbReference type="AlphaFoldDB" id="A0A7V4KBG6"/>
<evidence type="ECO:0000256" key="2">
    <source>
        <dbReference type="ARBA" id="ARBA00004418"/>
    </source>
</evidence>
<evidence type="ECO:0000256" key="3">
    <source>
        <dbReference type="ARBA" id="ARBA00022764"/>
    </source>
</evidence>
<feature type="transmembrane region" description="Helical" evidence="5">
    <location>
        <begin position="7"/>
        <end position="27"/>
    </location>
</feature>
<dbReference type="NCBIfam" id="TIGR02532">
    <property type="entry name" value="IV_pilin_GFxxxE"/>
    <property type="match status" value="1"/>
</dbReference>
<evidence type="ECO:0000256" key="4">
    <source>
        <dbReference type="ARBA" id="ARBA00023237"/>
    </source>
</evidence>
<organism evidence="6">
    <name type="scientific">Fervidobacterium pennivorans</name>
    <dbReference type="NCBI Taxonomy" id="93466"/>
    <lineage>
        <taxon>Bacteria</taxon>
        <taxon>Thermotogati</taxon>
        <taxon>Thermotogota</taxon>
        <taxon>Thermotogae</taxon>
        <taxon>Thermotogales</taxon>
        <taxon>Fervidobacteriaceae</taxon>
        <taxon>Fervidobacterium</taxon>
    </lineage>
</organism>
<dbReference type="Pfam" id="PF07963">
    <property type="entry name" value="N_methyl"/>
    <property type="match status" value="1"/>
</dbReference>
<evidence type="ECO:0000256" key="1">
    <source>
        <dbReference type="ARBA" id="ARBA00004203"/>
    </source>
</evidence>
<dbReference type="InterPro" id="IPR045584">
    <property type="entry name" value="Pilin-like"/>
</dbReference>
<evidence type="ECO:0000313" key="6">
    <source>
        <dbReference type="EMBL" id="HGU51920.1"/>
    </source>
</evidence>
<dbReference type="GO" id="GO:0042597">
    <property type="term" value="C:periplasmic space"/>
    <property type="evidence" value="ECO:0007669"/>
    <property type="project" value="UniProtKB-SubCell"/>
</dbReference>
<keyword evidence="5" id="KW-1133">Transmembrane helix</keyword>